<sequence length="52" mass="6168">MRKPLTKEGGMLSFEQKQCLKKTEREKFSSLFYLNYFSFERSGLFVSPIVLK</sequence>
<comment type="caution">
    <text evidence="1">The sequence shown here is derived from an EMBL/GenBank/DDBJ whole genome shotgun (WGS) entry which is preliminary data.</text>
</comment>
<accession>A0A927DAY4</accession>
<gene>
    <name evidence="1" type="ORF">IE986_16465</name>
</gene>
<dbReference type="Proteomes" id="UP000655796">
    <property type="component" value="Unassembled WGS sequence"/>
</dbReference>
<name>A0A927DAY4_KLEPN</name>
<evidence type="ECO:0000313" key="1">
    <source>
        <dbReference type="EMBL" id="MBD3702319.1"/>
    </source>
</evidence>
<proteinExistence type="predicted"/>
<reference evidence="1" key="1">
    <citation type="submission" date="2020-07" db="EMBL/GenBank/DDBJ databases">
        <title>Clinical and genomic characterization of carbapenemase-producing Enterobacterales causing secondary infections during the COVID-19 crisis at a New York City hospital.</title>
        <authorList>
            <person name="Gomez-Simmonds A."/>
            <person name="Annavajhala M.K."/>
            <person name="Uhlemann A.-C."/>
        </authorList>
    </citation>
    <scope>NUCLEOTIDE SEQUENCE</scope>
    <source>
        <strain evidence="1">NK1590</strain>
    </source>
</reference>
<dbReference type="AlphaFoldDB" id="A0A927DAY4"/>
<organism evidence="1 2">
    <name type="scientific">Klebsiella pneumoniae</name>
    <dbReference type="NCBI Taxonomy" id="573"/>
    <lineage>
        <taxon>Bacteria</taxon>
        <taxon>Pseudomonadati</taxon>
        <taxon>Pseudomonadota</taxon>
        <taxon>Gammaproteobacteria</taxon>
        <taxon>Enterobacterales</taxon>
        <taxon>Enterobacteriaceae</taxon>
        <taxon>Klebsiella/Raoultella group</taxon>
        <taxon>Klebsiella</taxon>
        <taxon>Klebsiella pneumoniae complex</taxon>
    </lineage>
</organism>
<protein>
    <submittedName>
        <fullName evidence="1">Uncharacterized protein</fullName>
    </submittedName>
</protein>
<dbReference type="EMBL" id="JACXTD010000001">
    <property type="protein sequence ID" value="MBD3702319.1"/>
    <property type="molecule type" value="Genomic_DNA"/>
</dbReference>
<evidence type="ECO:0000313" key="2">
    <source>
        <dbReference type="Proteomes" id="UP000655796"/>
    </source>
</evidence>